<proteinExistence type="predicted"/>
<evidence type="ECO:0008006" key="4">
    <source>
        <dbReference type="Google" id="ProtNLM"/>
    </source>
</evidence>
<accession>A0A4P6XJH1</accession>
<feature type="compositionally biased region" description="Polar residues" evidence="1">
    <location>
        <begin position="34"/>
        <end position="56"/>
    </location>
</feature>
<dbReference type="EMBL" id="CP034457">
    <property type="protein sequence ID" value="QBM87427.1"/>
    <property type="molecule type" value="Genomic_DNA"/>
</dbReference>
<dbReference type="STRING" id="2163413.A0A4P6XJH1"/>
<protein>
    <recommendedName>
        <fullName evidence="4">Protein SCD5</fullName>
    </recommendedName>
</protein>
<gene>
    <name evidence="2" type="ORF">METSCH_B06290</name>
</gene>
<feature type="compositionally biased region" description="Polar residues" evidence="1">
    <location>
        <begin position="532"/>
        <end position="543"/>
    </location>
</feature>
<feature type="region of interest" description="Disordered" evidence="1">
    <location>
        <begin position="11"/>
        <end position="56"/>
    </location>
</feature>
<feature type="region of interest" description="Disordered" evidence="1">
    <location>
        <begin position="155"/>
        <end position="198"/>
    </location>
</feature>
<keyword evidence="3" id="KW-1185">Reference proteome</keyword>
<organism evidence="2 3">
    <name type="scientific">Metschnikowia aff. pulcherrima</name>
    <dbReference type="NCBI Taxonomy" id="2163413"/>
    <lineage>
        <taxon>Eukaryota</taxon>
        <taxon>Fungi</taxon>
        <taxon>Dikarya</taxon>
        <taxon>Ascomycota</taxon>
        <taxon>Saccharomycotina</taxon>
        <taxon>Pichiomycetes</taxon>
        <taxon>Metschnikowiaceae</taxon>
        <taxon>Metschnikowia</taxon>
    </lineage>
</organism>
<evidence type="ECO:0000256" key="1">
    <source>
        <dbReference type="SAM" id="MobiDB-lite"/>
    </source>
</evidence>
<evidence type="ECO:0000313" key="2">
    <source>
        <dbReference type="EMBL" id="QBM87427.1"/>
    </source>
</evidence>
<sequence length="567" mass="62627">MDTQFDWLGSLQSNTSSQSSNGAPPMVSFGVATGNGNSNSTHAGNTKASVQSSEYPQNPEIESVPLSLKAQELTLEESKTYMRWYLDILARTNLRTIAISDVYQFLGNFKISSETKEQINRIFSKILLLINIGEFFALLRVVSHALQGQTPVRPLIKKPTSVPVPPSILSKKRQNEENEEDTSDDGNRSNGLYDPQPTAPLDLDLFTQFMLTGERPNEKSTKKKLKKLKAVTFSDEIVTDIRDTYRPAELPLQEPGSLDYSLPMDQLLSRINASTHLGQNQQITSQNLAVPSRDGRLTSPDPEEKQILREMEPQMNHFRNLHSVDTILVDGVPANIHLQENSDFRLPQNALPPLLRPNMTGPAQMAQMSHSESFLRPNMTGPLDMARYMSEPTPKISLQAFTSQMTGNTLDNIELNARIGHSPAILPPPVPATRRARLVSQPSPLNHTWERNEKAANLGMNDHFAHSHFSTEHLQRAGPPVPPRSPLGQTQKLVPPPPPPRLRRTSNSSSPAPHSGTGSPVPPPLPAKIPNSVYQSSDGASSTTNILDDLKALQEEVDKIRDMTGGF</sequence>
<dbReference type="AlphaFoldDB" id="A0A4P6XJH1"/>
<dbReference type="Proteomes" id="UP000292447">
    <property type="component" value="Chromosome II"/>
</dbReference>
<name>A0A4P6XJH1_9ASCO</name>
<feature type="region of interest" description="Disordered" evidence="1">
    <location>
        <begin position="470"/>
        <end position="543"/>
    </location>
</feature>
<evidence type="ECO:0000313" key="3">
    <source>
        <dbReference type="Proteomes" id="UP000292447"/>
    </source>
</evidence>
<reference evidence="3" key="1">
    <citation type="submission" date="2019-03" db="EMBL/GenBank/DDBJ databases">
        <title>Snf2 controls pulcherriminic acid biosynthesis and connects pigmentation and antifungal activity of the yeast Metschnikowia pulcherrima.</title>
        <authorList>
            <person name="Gore-Lloyd D."/>
            <person name="Sumann I."/>
            <person name="Brachmann A.O."/>
            <person name="Schneeberger K."/>
            <person name="Ortiz-Merino R.A."/>
            <person name="Moreno-Beltran M."/>
            <person name="Schlaefli M."/>
            <person name="Kirner P."/>
            <person name="Santos Kron A."/>
            <person name="Wolfe K.H."/>
            <person name="Piel J."/>
            <person name="Ahrens C.H."/>
            <person name="Henk D."/>
            <person name="Freimoser F.M."/>
        </authorList>
    </citation>
    <scope>NUCLEOTIDE SEQUENCE [LARGE SCALE GENOMIC DNA]</scope>
    <source>
        <strain evidence="3">APC 1.2</strain>
    </source>
</reference>
<feature type="compositionally biased region" description="Low complexity" evidence="1">
    <location>
        <begin position="11"/>
        <end position="22"/>
    </location>
</feature>